<proteinExistence type="predicted"/>
<dbReference type="Proteomes" id="UP000286415">
    <property type="component" value="Unassembled WGS sequence"/>
</dbReference>
<reference evidence="1 2" key="1">
    <citation type="journal article" date="2018" name="Biotechnol. Adv.">
        <title>Improved genomic resources and new bioinformatic workflow for the carcinogenic parasite Clonorchis sinensis: Biotechnological implications.</title>
        <authorList>
            <person name="Wang D."/>
            <person name="Korhonen P.K."/>
            <person name="Gasser R.B."/>
            <person name="Young N.D."/>
        </authorList>
    </citation>
    <scope>NUCLEOTIDE SEQUENCE [LARGE SCALE GENOMIC DNA]</scope>
    <source>
        <strain evidence="1">Cs-k2</strain>
    </source>
</reference>
<accession>A0A419Q1V6</accession>
<dbReference type="EMBL" id="NIRI02000076">
    <property type="protein sequence ID" value="KAG5441991.1"/>
    <property type="molecule type" value="Genomic_DNA"/>
</dbReference>
<sequence>MLTSDPITPGDTSVQSASLEALDGEEAKTTWCPGPFLLKYEKCYKVRRKPYGFKRGGEYTFKNSATLDCAEDARSPECSNTQDWAADEENYRHIEYNFEFEFRLSIDVNLSRNACRSGAKFYRKQVIRAAWCSTFSCLETSQTRDSAGFQVNLSQKPNRFASECIYRYPTIIYETFLED</sequence>
<gene>
    <name evidence="1" type="ORF">CSKR_110750</name>
</gene>
<dbReference type="AlphaFoldDB" id="A0A419Q1V6"/>
<organism evidence="1 2">
    <name type="scientific">Clonorchis sinensis</name>
    <name type="common">Chinese liver fluke</name>
    <dbReference type="NCBI Taxonomy" id="79923"/>
    <lineage>
        <taxon>Eukaryota</taxon>
        <taxon>Metazoa</taxon>
        <taxon>Spiralia</taxon>
        <taxon>Lophotrochozoa</taxon>
        <taxon>Platyhelminthes</taxon>
        <taxon>Trematoda</taxon>
        <taxon>Digenea</taxon>
        <taxon>Opisthorchiida</taxon>
        <taxon>Opisthorchiata</taxon>
        <taxon>Opisthorchiidae</taxon>
        <taxon>Clonorchis</taxon>
    </lineage>
</organism>
<name>A0A419Q1V6_CLOSI</name>
<evidence type="ECO:0000313" key="2">
    <source>
        <dbReference type="Proteomes" id="UP000286415"/>
    </source>
</evidence>
<evidence type="ECO:0000313" key="1">
    <source>
        <dbReference type="EMBL" id="KAG5441991.1"/>
    </source>
</evidence>
<reference evidence="1 2" key="2">
    <citation type="journal article" date="2021" name="Genomics">
        <title>High-quality reference genome for Clonorchis sinensis.</title>
        <authorList>
            <person name="Young N.D."/>
            <person name="Stroehlein A.J."/>
            <person name="Kinkar L."/>
            <person name="Wang T."/>
            <person name="Sohn W.M."/>
            <person name="Chang B.C.H."/>
            <person name="Kaur P."/>
            <person name="Weisz D."/>
            <person name="Dudchenko O."/>
            <person name="Aiden E.L."/>
            <person name="Korhonen P.K."/>
            <person name="Gasser R.B."/>
        </authorList>
    </citation>
    <scope>NUCLEOTIDE SEQUENCE [LARGE SCALE GENOMIC DNA]</scope>
    <source>
        <strain evidence="1">Cs-k2</strain>
    </source>
</reference>
<keyword evidence="2" id="KW-1185">Reference proteome</keyword>
<protein>
    <submittedName>
        <fullName evidence="1">Uncharacterized protein</fullName>
    </submittedName>
</protein>
<dbReference type="InParanoid" id="A0A419Q1V6"/>
<comment type="caution">
    <text evidence="1">The sequence shown here is derived from an EMBL/GenBank/DDBJ whole genome shotgun (WGS) entry which is preliminary data.</text>
</comment>